<dbReference type="Proteomes" id="UP000631312">
    <property type="component" value="Unassembled WGS sequence"/>
</dbReference>
<dbReference type="PROSITE" id="PS51257">
    <property type="entry name" value="PROKAR_LIPOPROTEIN"/>
    <property type="match status" value="1"/>
</dbReference>
<dbReference type="AlphaFoldDB" id="A0A7W7MHG6"/>
<gene>
    <name evidence="1" type="ORF">Alo02nite_47880</name>
    <name evidence="2" type="ORF">BJ964_004477</name>
</gene>
<reference evidence="1 4" key="2">
    <citation type="submission" date="2021-01" db="EMBL/GenBank/DDBJ databases">
        <title>Whole genome shotgun sequence of Actinoplanes lobatus NBRC 12513.</title>
        <authorList>
            <person name="Komaki H."/>
            <person name="Tamura T."/>
        </authorList>
    </citation>
    <scope>NUCLEOTIDE SEQUENCE [LARGE SCALE GENOMIC DNA]</scope>
    <source>
        <strain evidence="1 4">NBRC 12513</strain>
    </source>
</reference>
<evidence type="ECO:0000313" key="2">
    <source>
        <dbReference type="EMBL" id="MBB4750316.1"/>
    </source>
</evidence>
<dbReference type="EMBL" id="JACHNC010000001">
    <property type="protein sequence ID" value="MBB4750316.1"/>
    <property type="molecule type" value="Genomic_DNA"/>
</dbReference>
<name>A0A7W7MHG6_9ACTN</name>
<dbReference type="EMBL" id="BOMP01000080">
    <property type="protein sequence ID" value="GIE41890.1"/>
    <property type="molecule type" value="Genomic_DNA"/>
</dbReference>
<dbReference type="Proteomes" id="UP000590511">
    <property type="component" value="Unassembled WGS sequence"/>
</dbReference>
<keyword evidence="4" id="KW-1185">Reference proteome</keyword>
<evidence type="ECO:0000313" key="1">
    <source>
        <dbReference type="EMBL" id="GIE41890.1"/>
    </source>
</evidence>
<dbReference type="RefSeq" id="WP_229806927.1">
    <property type="nucleotide sequence ID" value="NZ_BOMP01000080.1"/>
</dbReference>
<evidence type="ECO:0000313" key="3">
    <source>
        <dbReference type="Proteomes" id="UP000590511"/>
    </source>
</evidence>
<protein>
    <submittedName>
        <fullName evidence="2">Uncharacterized protein</fullName>
    </submittedName>
</protein>
<reference evidence="2 3" key="1">
    <citation type="submission" date="2020-08" db="EMBL/GenBank/DDBJ databases">
        <title>Sequencing the genomes of 1000 actinobacteria strains.</title>
        <authorList>
            <person name="Klenk H.-P."/>
        </authorList>
    </citation>
    <scope>NUCLEOTIDE SEQUENCE [LARGE SCALE GENOMIC DNA]</scope>
    <source>
        <strain evidence="2 3">DSM 43150</strain>
    </source>
</reference>
<organism evidence="2 3">
    <name type="scientific">Actinoplanes lobatus</name>
    <dbReference type="NCBI Taxonomy" id="113568"/>
    <lineage>
        <taxon>Bacteria</taxon>
        <taxon>Bacillati</taxon>
        <taxon>Actinomycetota</taxon>
        <taxon>Actinomycetes</taxon>
        <taxon>Micromonosporales</taxon>
        <taxon>Micromonosporaceae</taxon>
        <taxon>Actinoplanes</taxon>
    </lineage>
</organism>
<accession>A0A7W7MHG6</accession>
<evidence type="ECO:0000313" key="4">
    <source>
        <dbReference type="Proteomes" id="UP000631312"/>
    </source>
</evidence>
<proteinExistence type="predicted"/>
<comment type="caution">
    <text evidence="2">The sequence shown here is derived from an EMBL/GenBank/DDBJ whole genome shotgun (WGS) entry which is preliminary data.</text>
</comment>
<sequence>MIDKAVAMLILSLLILVLAAACVLAVRGVRADASAEAEPLSIPEALFAPESLEGVLCAQLLDGEITRRQYLRSMAGIAARDEYRHPLVVPRYED</sequence>